<evidence type="ECO:0000313" key="10">
    <source>
        <dbReference type="Proteomes" id="UP001383192"/>
    </source>
</evidence>
<keyword evidence="8" id="KW-1133">Transmembrane helix</keyword>
<feature type="transmembrane region" description="Helical" evidence="8">
    <location>
        <begin position="6"/>
        <end position="25"/>
    </location>
</feature>
<dbReference type="PRINTS" id="PR00465">
    <property type="entry name" value="EP450IV"/>
</dbReference>
<keyword evidence="8" id="KW-0472">Membrane</keyword>
<gene>
    <name evidence="9" type="ORF">VNI00_005386</name>
</gene>
<comment type="pathway">
    <text evidence="2">Secondary metabolite biosynthesis.</text>
</comment>
<dbReference type="InterPro" id="IPR001128">
    <property type="entry name" value="Cyt_P450"/>
</dbReference>
<dbReference type="InterPro" id="IPR017972">
    <property type="entry name" value="Cyt_P450_CS"/>
</dbReference>
<name>A0AAW0DE31_9AGAR</name>
<evidence type="ECO:0000256" key="3">
    <source>
        <dbReference type="ARBA" id="ARBA00010617"/>
    </source>
</evidence>
<protein>
    <recommendedName>
        <fullName evidence="11">Cytochrome P450</fullName>
    </recommendedName>
</protein>
<dbReference type="AlphaFoldDB" id="A0AAW0DE31"/>
<evidence type="ECO:0008006" key="11">
    <source>
        <dbReference type="Google" id="ProtNLM"/>
    </source>
</evidence>
<keyword evidence="6 7" id="KW-0349">Heme</keyword>
<evidence type="ECO:0000256" key="6">
    <source>
        <dbReference type="PIRSR" id="PIRSR602403-1"/>
    </source>
</evidence>
<reference evidence="9 10" key="1">
    <citation type="submission" date="2024-01" db="EMBL/GenBank/DDBJ databases">
        <title>A draft genome for a cacao thread blight-causing isolate of Paramarasmius palmivorus.</title>
        <authorList>
            <person name="Baruah I.K."/>
            <person name="Bukari Y."/>
            <person name="Amoako-Attah I."/>
            <person name="Meinhardt L.W."/>
            <person name="Bailey B.A."/>
            <person name="Cohen S.P."/>
        </authorList>
    </citation>
    <scope>NUCLEOTIDE SEQUENCE [LARGE SCALE GENOMIC DNA]</scope>
    <source>
        <strain evidence="9 10">GH-12</strain>
    </source>
</reference>
<keyword evidence="10" id="KW-1185">Reference proteome</keyword>
<keyword evidence="7" id="KW-0560">Oxidoreductase</keyword>
<dbReference type="GO" id="GO:0020037">
    <property type="term" value="F:heme binding"/>
    <property type="evidence" value="ECO:0007669"/>
    <property type="project" value="InterPro"/>
</dbReference>
<dbReference type="InterPro" id="IPR050121">
    <property type="entry name" value="Cytochrome_P450_monoxygenase"/>
</dbReference>
<proteinExistence type="inferred from homology"/>
<evidence type="ECO:0000256" key="8">
    <source>
        <dbReference type="SAM" id="Phobius"/>
    </source>
</evidence>
<keyword evidence="4 6" id="KW-0479">Metal-binding</keyword>
<dbReference type="InterPro" id="IPR036396">
    <property type="entry name" value="Cyt_P450_sf"/>
</dbReference>
<comment type="cofactor">
    <cofactor evidence="1 6">
        <name>heme</name>
        <dbReference type="ChEBI" id="CHEBI:30413"/>
    </cofactor>
</comment>
<organism evidence="9 10">
    <name type="scientific">Paramarasmius palmivorus</name>
    <dbReference type="NCBI Taxonomy" id="297713"/>
    <lineage>
        <taxon>Eukaryota</taxon>
        <taxon>Fungi</taxon>
        <taxon>Dikarya</taxon>
        <taxon>Basidiomycota</taxon>
        <taxon>Agaricomycotina</taxon>
        <taxon>Agaricomycetes</taxon>
        <taxon>Agaricomycetidae</taxon>
        <taxon>Agaricales</taxon>
        <taxon>Marasmiineae</taxon>
        <taxon>Marasmiaceae</taxon>
        <taxon>Paramarasmius</taxon>
    </lineage>
</organism>
<keyword evidence="7" id="KW-0503">Monooxygenase</keyword>
<comment type="caution">
    <text evidence="9">The sequence shown here is derived from an EMBL/GenBank/DDBJ whole genome shotgun (WGS) entry which is preliminary data.</text>
</comment>
<dbReference type="PANTHER" id="PTHR24305:SF152">
    <property type="entry name" value="P450, PUTATIVE (EUROFUNG)-RELATED"/>
    <property type="match status" value="1"/>
</dbReference>
<feature type="binding site" description="axial binding residue" evidence="6">
    <location>
        <position position="449"/>
    </location>
    <ligand>
        <name>heme</name>
        <dbReference type="ChEBI" id="CHEBI:30413"/>
    </ligand>
    <ligandPart>
        <name>Fe</name>
        <dbReference type="ChEBI" id="CHEBI:18248"/>
    </ligandPart>
</feature>
<evidence type="ECO:0000256" key="7">
    <source>
        <dbReference type="RuleBase" id="RU000461"/>
    </source>
</evidence>
<keyword evidence="8" id="KW-0812">Transmembrane</keyword>
<dbReference type="EMBL" id="JAYKXP010000015">
    <property type="protein sequence ID" value="KAK7049955.1"/>
    <property type="molecule type" value="Genomic_DNA"/>
</dbReference>
<dbReference type="Proteomes" id="UP001383192">
    <property type="component" value="Unassembled WGS sequence"/>
</dbReference>
<accession>A0AAW0DE31</accession>
<dbReference type="CDD" id="cd11062">
    <property type="entry name" value="CYP58-like"/>
    <property type="match status" value="1"/>
</dbReference>
<sequence>MEYPSVLYILAAIFIIPLVYQSLVVSDPLGRIPGPVLARWTRFYRIYYDIVLGGKWLPHLEYLHQKYDIIQDLSSGLGETSCTLLTHAAYADIYSSPAKFPKDPHLYSVFEFGLPSSLFTEIDQKEHAVLKSMLGSFFSKQGILKLENVIQERVDKLLSQLTTNHKYTPAIMHLAFRSVTLDIITIYSYRTSLDVTSYPSFRHPVLLSITDRIASTWTFRHFPILVPISKNLPTWLSTFLMPSSKAQLEVQREVAKLVDEALQNAQDPASDEHDDDSNMFHTIIHNAGTKYRHKITREYLICEGLDLRIAGSDTVGNTCAIGTRALVWDERVRNKLVAELDEAWPDKDSRMPLERLEKLPYLTAVIKESLRLSHGVVTPMNRVVTNSEASIAGHYVPPGTIVSIANPFVHLNPDIFPEPHRFYPERWIEAKDHSLDRYLVTFGKGSRSCIGINLAWSELYMILGNLFRKLELKSHTELGSEVKFKEIFVPVFEENLLNATAVERLV</sequence>
<dbReference type="GO" id="GO:0016705">
    <property type="term" value="F:oxidoreductase activity, acting on paired donors, with incorporation or reduction of molecular oxygen"/>
    <property type="evidence" value="ECO:0007669"/>
    <property type="project" value="InterPro"/>
</dbReference>
<dbReference type="PANTHER" id="PTHR24305">
    <property type="entry name" value="CYTOCHROME P450"/>
    <property type="match status" value="1"/>
</dbReference>
<evidence type="ECO:0000313" key="9">
    <source>
        <dbReference type="EMBL" id="KAK7049955.1"/>
    </source>
</evidence>
<keyword evidence="5 6" id="KW-0408">Iron</keyword>
<evidence type="ECO:0000256" key="5">
    <source>
        <dbReference type="ARBA" id="ARBA00023004"/>
    </source>
</evidence>
<dbReference type="GO" id="GO:0004497">
    <property type="term" value="F:monooxygenase activity"/>
    <property type="evidence" value="ECO:0007669"/>
    <property type="project" value="UniProtKB-KW"/>
</dbReference>
<dbReference type="PRINTS" id="PR00385">
    <property type="entry name" value="P450"/>
</dbReference>
<dbReference type="SUPFAM" id="SSF48264">
    <property type="entry name" value="Cytochrome P450"/>
    <property type="match status" value="1"/>
</dbReference>
<evidence type="ECO:0000256" key="2">
    <source>
        <dbReference type="ARBA" id="ARBA00005179"/>
    </source>
</evidence>
<dbReference type="GO" id="GO:0005506">
    <property type="term" value="F:iron ion binding"/>
    <property type="evidence" value="ECO:0007669"/>
    <property type="project" value="InterPro"/>
</dbReference>
<dbReference type="PROSITE" id="PS00086">
    <property type="entry name" value="CYTOCHROME_P450"/>
    <property type="match status" value="1"/>
</dbReference>
<evidence type="ECO:0000256" key="1">
    <source>
        <dbReference type="ARBA" id="ARBA00001971"/>
    </source>
</evidence>
<dbReference type="Gene3D" id="1.10.630.10">
    <property type="entry name" value="Cytochrome P450"/>
    <property type="match status" value="1"/>
</dbReference>
<evidence type="ECO:0000256" key="4">
    <source>
        <dbReference type="ARBA" id="ARBA00022723"/>
    </source>
</evidence>
<dbReference type="InterPro" id="IPR002403">
    <property type="entry name" value="Cyt_P450_E_grp-IV"/>
</dbReference>
<dbReference type="Pfam" id="PF00067">
    <property type="entry name" value="p450"/>
    <property type="match status" value="1"/>
</dbReference>
<comment type="similarity">
    <text evidence="3 7">Belongs to the cytochrome P450 family.</text>
</comment>